<evidence type="ECO:0000313" key="4">
    <source>
        <dbReference type="Proteomes" id="UP000556200"/>
    </source>
</evidence>
<evidence type="ECO:0000313" key="3">
    <source>
        <dbReference type="EMBL" id="NWQ72199.1"/>
    </source>
</evidence>
<gene>
    <name evidence="3" type="primary">Xrcc1_0</name>
    <name evidence="3" type="ORF">NEOCIN_R15571</name>
</gene>
<dbReference type="PROSITE" id="PS50172">
    <property type="entry name" value="BRCT"/>
    <property type="match status" value="1"/>
</dbReference>
<sequence>GVVLVLSGFQNPLRGQIRAAAVALGAQYRPDWTPDSTHLVCAFPRTPKAARARQLGGVVVGPDWIWDCQREQRRLPCGPYLLDGSTSSGSEEEEPEDAPPLPRPDPSPNAKKGVGALPTPP</sequence>
<dbReference type="EMBL" id="VYZA01004125">
    <property type="protein sequence ID" value="NWQ72199.1"/>
    <property type="molecule type" value="Genomic_DNA"/>
</dbReference>
<feature type="compositionally biased region" description="Pro residues" evidence="1">
    <location>
        <begin position="98"/>
        <end position="107"/>
    </location>
</feature>
<feature type="non-terminal residue" evidence="3">
    <location>
        <position position="1"/>
    </location>
</feature>
<proteinExistence type="predicted"/>
<evidence type="ECO:0000259" key="2">
    <source>
        <dbReference type="PROSITE" id="PS50172"/>
    </source>
</evidence>
<accession>A0A7K4RFZ9</accession>
<dbReference type="InterPro" id="IPR001357">
    <property type="entry name" value="BRCT_dom"/>
</dbReference>
<dbReference type="Gene3D" id="3.40.50.10190">
    <property type="entry name" value="BRCT domain"/>
    <property type="match status" value="1"/>
</dbReference>
<feature type="non-terminal residue" evidence="3">
    <location>
        <position position="121"/>
    </location>
</feature>
<comment type="caution">
    <text evidence="3">The sequence shown here is derived from an EMBL/GenBank/DDBJ whole genome shotgun (WGS) entry which is preliminary data.</text>
</comment>
<organism evidence="3 4">
    <name type="scientific">Neopipo cinnamomea</name>
    <dbReference type="NCBI Taxonomy" id="456388"/>
    <lineage>
        <taxon>Eukaryota</taxon>
        <taxon>Metazoa</taxon>
        <taxon>Chordata</taxon>
        <taxon>Craniata</taxon>
        <taxon>Vertebrata</taxon>
        <taxon>Euteleostomi</taxon>
        <taxon>Archelosauria</taxon>
        <taxon>Archosauria</taxon>
        <taxon>Dinosauria</taxon>
        <taxon>Saurischia</taxon>
        <taxon>Theropoda</taxon>
        <taxon>Coelurosauria</taxon>
        <taxon>Aves</taxon>
        <taxon>Neognathae</taxon>
        <taxon>Neoaves</taxon>
        <taxon>Telluraves</taxon>
        <taxon>Australaves</taxon>
        <taxon>Passeriformes</taxon>
        <taxon>Tyrannidae</taxon>
        <taxon>Neopipo</taxon>
    </lineage>
</organism>
<dbReference type="PANTHER" id="PTHR11370:SF5">
    <property type="entry name" value="DNA REPAIR PROTEIN XRCC1"/>
    <property type="match status" value="1"/>
</dbReference>
<dbReference type="SMART" id="SM00292">
    <property type="entry name" value="BRCT"/>
    <property type="match status" value="1"/>
</dbReference>
<protein>
    <submittedName>
        <fullName evidence="3">XRCC1 protein</fullName>
    </submittedName>
</protein>
<dbReference type="SUPFAM" id="SSF52113">
    <property type="entry name" value="BRCT domain"/>
    <property type="match status" value="1"/>
</dbReference>
<evidence type="ECO:0000256" key="1">
    <source>
        <dbReference type="SAM" id="MobiDB-lite"/>
    </source>
</evidence>
<dbReference type="AlphaFoldDB" id="A0A7K4RFZ9"/>
<dbReference type="GO" id="GO:0005634">
    <property type="term" value="C:nucleus"/>
    <property type="evidence" value="ECO:0007669"/>
    <property type="project" value="TreeGrafter"/>
</dbReference>
<feature type="domain" description="BRCT" evidence="2">
    <location>
        <begin position="1"/>
        <end position="82"/>
    </location>
</feature>
<dbReference type="PANTHER" id="PTHR11370">
    <property type="entry name" value="DNA-REPAIR PROTEIN XRCC1"/>
    <property type="match status" value="1"/>
</dbReference>
<dbReference type="Proteomes" id="UP000556200">
    <property type="component" value="Unassembled WGS sequence"/>
</dbReference>
<feature type="region of interest" description="Disordered" evidence="1">
    <location>
        <begin position="76"/>
        <end position="121"/>
    </location>
</feature>
<dbReference type="Pfam" id="PF12738">
    <property type="entry name" value="PTCB-BRCT"/>
    <property type="match status" value="1"/>
</dbReference>
<dbReference type="InterPro" id="IPR036420">
    <property type="entry name" value="BRCT_dom_sf"/>
</dbReference>
<keyword evidence="4" id="KW-1185">Reference proteome</keyword>
<reference evidence="3 4" key="1">
    <citation type="submission" date="2019-09" db="EMBL/GenBank/DDBJ databases">
        <title>Bird 10,000 Genomes (B10K) Project - Family phase.</title>
        <authorList>
            <person name="Zhang G."/>
        </authorList>
    </citation>
    <scope>NUCLEOTIDE SEQUENCE [LARGE SCALE GENOMIC DNA]</scope>
    <source>
        <strain evidence="3">B10K-DU-004-15</strain>
        <tissue evidence="3">Mixed tissue sample</tissue>
    </source>
</reference>
<name>A0A7K4RFZ9_9TYRA</name>
<dbReference type="GO" id="GO:0006284">
    <property type="term" value="P:base-excision repair"/>
    <property type="evidence" value="ECO:0007669"/>
    <property type="project" value="TreeGrafter"/>
</dbReference>